<dbReference type="Proteomes" id="UP001314169">
    <property type="component" value="Chromosome 3"/>
</dbReference>
<organism evidence="3 4">
    <name type="scientific">Pipistrellus nathusii</name>
    <name type="common">Nathusius' pipistrelle</name>
    <dbReference type="NCBI Taxonomy" id="59473"/>
    <lineage>
        <taxon>Eukaryota</taxon>
        <taxon>Metazoa</taxon>
        <taxon>Chordata</taxon>
        <taxon>Craniata</taxon>
        <taxon>Vertebrata</taxon>
        <taxon>Euteleostomi</taxon>
        <taxon>Mammalia</taxon>
        <taxon>Eutheria</taxon>
        <taxon>Laurasiatheria</taxon>
        <taxon>Chiroptera</taxon>
        <taxon>Yangochiroptera</taxon>
        <taxon>Vespertilionidae</taxon>
        <taxon>Pipistrellus</taxon>
    </lineage>
</organism>
<feature type="transmembrane region" description="Helical" evidence="2">
    <location>
        <begin position="20"/>
        <end position="42"/>
    </location>
</feature>
<evidence type="ECO:0000313" key="4">
    <source>
        <dbReference type="Proteomes" id="UP001314169"/>
    </source>
</evidence>
<protein>
    <submittedName>
        <fullName evidence="3">Uncharacterized protein</fullName>
    </submittedName>
</protein>
<keyword evidence="2" id="KW-0472">Membrane</keyword>
<evidence type="ECO:0000256" key="2">
    <source>
        <dbReference type="SAM" id="Phobius"/>
    </source>
</evidence>
<feature type="region of interest" description="Disordered" evidence="1">
    <location>
        <begin position="81"/>
        <end position="100"/>
    </location>
</feature>
<evidence type="ECO:0000313" key="3">
    <source>
        <dbReference type="EMBL" id="CAK6444025.1"/>
    </source>
</evidence>
<evidence type="ECO:0000256" key="1">
    <source>
        <dbReference type="SAM" id="MobiDB-lite"/>
    </source>
</evidence>
<dbReference type="EMBL" id="OY882860">
    <property type="protein sequence ID" value="CAK6444025.1"/>
    <property type="molecule type" value="Genomic_DNA"/>
</dbReference>
<keyword evidence="2" id="KW-1133">Transmembrane helix</keyword>
<proteinExistence type="predicted"/>
<accession>A0ABP0A3X9</accession>
<keyword evidence="2" id="KW-0812">Transmembrane</keyword>
<keyword evidence="4" id="KW-1185">Reference proteome</keyword>
<gene>
    <name evidence="3" type="ORF">MPIPNATIZW_LOCUS12331</name>
</gene>
<reference evidence="3" key="1">
    <citation type="submission" date="2023-12" db="EMBL/GenBank/DDBJ databases">
        <authorList>
            <person name="Brown T."/>
        </authorList>
    </citation>
    <scope>NUCLEOTIDE SEQUENCE</scope>
</reference>
<name>A0ABP0A3X9_PIPNA</name>
<sequence>MYLIFVNQAKISAFPVAPSAAQQGFLLLCVGFCVFFFLFFFFKKAACVAVSTSSLLCKLHWSQKLPVLPGPQPLLSLQAEPPVLQDGGQNKQVAPRGAAA</sequence>